<dbReference type="SUPFAM" id="SSF52980">
    <property type="entry name" value="Restriction endonuclease-like"/>
    <property type="match status" value="1"/>
</dbReference>
<protein>
    <recommendedName>
        <fullName evidence="2">UPF0102 protein H8711_07565</fullName>
    </recommendedName>
</protein>
<name>A0A926DZS8_9FIRM</name>
<dbReference type="NCBIfam" id="TIGR00252">
    <property type="entry name" value="YraN family protein"/>
    <property type="match status" value="1"/>
</dbReference>
<sequence>MKTAAQTTGRMGEAYAARCLEQAGYRILAQNYHSRFGEIDIIAESGPYIVFVEVKTRAVGCFGTPAEAVHAVKQRRLLQTAECYLLQHPSGRQPRFDVFEVYTAPDGGVTGHNHLENAFGE</sequence>
<dbReference type="Pfam" id="PF02021">
    <property type="entry name" value="UPF0102"/>
    <property type="match status" value="1"/>
</dbReference>
<dbReference type="CDD" id="cd20736">
    <property type="entry name" value="PoNe_Nuclease"/>
    <property type="match status" value="1"/>
</dbReference>
<dbReference type="NCBIfam" id="NF009150">
    <property type="entry name" value="PRK12497.1-3"/>
    <property type="match status" value="1"/>
</dbReference>
<dbReference type="RefSeq" id="WP_249282868.1">
    <property type="nucleotide sequence ID" value="NZ_JACRST010000009.1"/>
</dbReference>
<evidence type="ECO:0000313" key="3">
    <source>
        <dbReference type="EMBL" id="MBC8546792.1"/>
    </source>
</evidence>
<evidence type="ECO:0000256" key="2">
    <source>
        <dbReference type="HAMAP-Rule" id="MF_00048"/>
    </source>
</evidence>
<organism evidence="3 4">
    <name type="scientific">Ligaoa zhengdingensis</name>
    <dbReference type="NCBI Taxonomy" id="2763658"/>
    <lineage>
        <taxon>Bacteria</taxon>
        <taxon>Bacillati</taxon>
        <taxon>Bacillota</taxon>
        <taxon>Clostridia</taxon>
        <taxon>Eubacteriales</taxon>
        <taxon>Oscillospiraceae</taxon>
        <taxon>Ligaoa</taxon>
    </lineage>
</organism>
<dbReference type="PANTHER" id="PTHR34039">
    <property type="entry name" value="UPF0102 PROTEIN YRAN"/>
    <property type="match status" value="1"/>
</dbReference>
<dbReference type="EMBL" id="JACRST010000009">
    <property type="protein sequence ID" value="MBC8546792.1"/>
    <property type="molecule type" value="Genomic_DNA"/>
</dbReference>
<dbReference type="HAMAP" id="MF_00048">
    <property type="entry name" value="UPF0102"/>
    <property type="match status" value="1"/>
</dbReference>
<dbReference type="AlphaFoldDB" id="A0A926DZS8"/>
<comment type="similarity">
    <text evidence="1 2">Belongs to the UPF0102 family.</text>
</comment>
<keyword evidence="4" id="KW-1185">Reference proteome</keyword>
<dbReference type="InterPro" id="IPR011856">
    <property type="entry name" value="tRNA_endonuc-like_dom_sf"/>
</dbReference>
<proteinExistence type="inferred from homology"/>
<dbReference type="PANTHER" id="PTHR34039:SF1">
    <property type="entry name" value="UPF0102 PROTEIN YRAN"/>
    <property type="match status" value="1"/>
</dbReference>
<dbReference type="GO" id="GO:0003676">
    <property type="term" value="F:nucleic acid binding"/>
    <property type="evidence" value="ECO:0007669"/>
    <property type="project" value="InterPro"/>
</dbReference>
<accession>A0A926DZS8</accession>
<dbReference type="Proteomes" id="UP000653127">
    <property type="component" value="Unassembled WGS sequence"/>
</dbReference>
<comment type="caution">
    <text evidence="3">The sequence shown here is derived from an EMBL/GenBank/DDBJ whole genome shotgun (WGS) entry which is preliminary data.</text>
</comment>
<evidence type="ECO:0000313" key="4">
    <source>
        <dbReference type="Proteomes" id="UP000653127"/>
    </source>
</evidence>
<gene>
    <name evidence="3" type="ORF">H8711_07565</name>
</gene>
<dbReference type="Gene3D" id="3.40.1350.10">
    <property type="match status" value="1"/>
</dbReference>
<dbReference type="InterPro" id="IPR011335">
    <property type="entry name" value="Restrct_endonuc-II-like"/>
</dbReference>
<reference evidence="3" key="1">
    <citation type="submission" date="2020-08" db="EMBL/GenBank/DDBJ databases">
        <title>Genome public.</title>
        <authorList>
            <person name="Liu C."/>
            <person name="Sun Q."/>
        </authorList>
    </citation>
    <scope>NUCLEOTIDE SEQUENCE</scope>
    <source>
        <strain evidence="3">NSJ-31</strain>
    </source>
</reference>
<dbReference type="InterPro" id="IPR003509">
    <property type="entry name" value="UPF0102_YraN-like"/>
</dbReference>
<evidence type="ECO:0000256" key="1">
    <source>
        <dbReference type="ARBA" id="ARBA00006738"/>
    </source>
</evidence>